<evidence type="ECO:0000256" key="1">
    <source>
        <dbReference type="SAM" id="Phobius"/>
    </source>
</evidence>
<keyword evidence="1" id="KW-0812">Transmembrane</keyword>
<keyword evidence="1" id="KW-1133">Transmembrane helix</keyword>
<dbReference type="SUPFAM" id="SSF54523">
    <property type="entry name" value="Pili subunits"/>
    <property type="match status" value="1"/>
</dbReference>
<dbReference type="Proteomes" id="UP000034704">
    <property type="component" value="Unassembled WGS sequence"/>
</dbReference>
<comment type="caution">
    <text evidence="2">The sequence shown here is derived from an EMBL/GenBank/DDBJ whole genome shotgun (WGS) entry which is preliminary data.</text>
</comment>
<dbReference type="STRING" id="1618756.UV12_C0008G0028"/>
<dbReference type="NCBIfam" id="TIGR02532">
    <property type="entry name" value="IV_pilin_GFxxxE"/>
    <property type="match status" value="1"/>
</dbReference>
<reference evidence="2 3" key="1">
    <citation type="journal article" date="2015" name="Nature">
        <title>rRNA introns, odd ribosomes, and small enigmatic genomes across a large radiation of phyla.</title>
        <authorList>
            <person name="Brown C.T."/>
            <person name="Hug L.A."/>
            <person name="Thomas B.C."/>
            <person name="Sharon I."/>
            <person name="Castelle C.J."/>
            <person name="Singh A."/>
            <person name="Wilkins M.J."/>
            <person name="Williams K.H."/>
            <person name="Banfield J.F."/>
        </authorList>
    </citation>
    <scope>NUCLEOTIDE SEQUENCE [LARGE SCALE GENOMIC DNA]</scope>
</reference>
<evidence type="ECO:0000313" key="3">
    <source>
        <dbReference type="Proteomes" id="UP000034704"/>
    </source>
</evidence>
<dbReference type="InterPro" id="IPR045584">
    <property type="entry name" value="Pilin-like"/>
</dbReference>
<proteinExistence type="predicted"/>
<keyword evidence="1" id="KW-0472">Membrane</keyword>
<sequence length="255" mass="26253">MTSFINFNLKEKHEKGFTLLELLIVIAIIAILSIALVFMLNPAETLKKARDAQRISDLKSVKTALGIILTASSTPSLDGYGSVCLTSTTPAGVTTANASAKISYSYDGTVACTGVGPTAGIDAAGGTAAFGPSGSWCRNGVAGSVSKVDGTGWIPVNLKALTGGTPISSYPVDPVNMVSATTPNASDLVYRYACQNGTSATVGSGKPAYIFEINAVFESNAYTSEDNKMSKDGGDNNGMYESGNSLYLLPASGAF</sequence>
<evidence type="ECO:0000313" key="2">
    <source>
        <dbReference type="EMBL" id="KKS47360.1"/>
    </source>
</evidence>
<dbReference type="PROSITE" id="PS00409">
    <property type="entry name" value="PROKAR_NTER_METHYL"/>
    <property type="match status" value="1"/>
</dbReference>
<organism evidence="2 3">
    <name type="scientific">Candidatus Nomurabacteria bacterium GW2011_GWC2_42_20</name>
    <dbReference type="NCBI Taxonomy" id="1618756"/>
    <lineage>
        <taxon>Bacteria</taxon>
        <taxon>Candidatus Nomuraibacteriota</taxon>
    </lineage>
</organism>
<name>A0A0G0ZF35_9BACT</name>
<dbReference type="AlphaFoldDB" id="A0A0G0ZF35"/>
<dbReference type="EMBL" id="LCDG01000008">
    <property type="protein sequence ID" value="KKS47360.1"/>
    <property type="molecule type" value="Genomic_DNA"/>
</dbReference>
<gene>
    <name evidence="2" type="ORF">UV12_C0008G0028</name>
</gene>
<dbReference type="Gene3D" id="3.30.700.10">
    <property type="entry name" value="Glycoprotein, Type 4 Pilin"/>
    <property type="match status" value="1"/>
</dbReference>
<dbReference type="Pfam" id="PF07963">
    <property type="entry name" value="N_methyl"/>
    <property type="match status" value="1"/>
</dbReference>
<dbReference type="InterPro" id="IPR012902">
    <property type="entry name" value="N_methyl_site"/>
</dbReference>
<accession>A0A0G0ZF35</accession>
<feature type="transmembrane region" description="Helical" evidence="1">
    <location>
        <begin position="20"/>
        <end position="40"/>
    </location>
</feature>
<protein>
    <submittedName>
        <fullName evidence="2">Uncharacterized protein</fullName>
    </submittedName>
</protein>